<evidence type="ECO:0000313" key="2">
    <source>
        <dbReference type="EMBL" id="PWA34770.1"/>
    </source>
</evidence>
<reference evidence="2 3" key="1">
    <citation type="journal article" date="2018" name="Mol. Plant">
        <title>The genome of Artemisia annua provides insight into the evolution of Asteraceae family and artemisinin biosynthesis.</title>
        <authorList>
            <person name="Shen Q."/>
            <person name="Zhang L."/>
            <person name="Liao Z."/>
            <person name="Wang S."/>
            <person name="Yan T."/>
            <person name="Shi P."/>
            <person name="Liu M."/>
            <person name="Fu X."/>
            <person name="Pan Q."/>
            <person name="Wang Y."/>
            <person name="Lv Z."/>
            <person name="Lu X."/>
            <person name="Zhang F."/>
            <person name="Jiang W."/>
            <person name="Ma Y."/>
            <person name="Chen M."/>
            <person name="Hao X."/>
            <person name="Li L."/>
            <person name="Tang Y."/>
            <person name="Lv G."/>
            <person name="Zhou Y."/>
            <person name="Sun X."/>
            <person name="Brodelius P.E."/>
            <person name="Rose J.K.C."/>
            <person name="Tang K."/>
        </authorList>
    </citation>
    <scope>NUCLEOTIDE SEQUENCE [LARGE SCALE GENOMIC DNA]</scope>
    <source>
        <strain evidence="3">cv. Huhao1</strain>
        <tissue evidence="2">Leaf</tissue>
    </source>
</reference>
<sequence length="148" mass="16618">MEESDATAFETVMGNSNMEGQAVEKSIEERVTEPYEIVADDSTMEEQVVADPSETNAEDSTMEDQVAGKKQEQEIDAESSFKEDEPKVPTETRVDESNIPEKIAENKEVLDSIIHEEKTNEEDKHERRPPTQDSAQTVIQGQTELTID</sequence>
<dbReference type="AlphaFoldDB" id="A0A2U1KDC8"/>
<organism evidence="2 3">
    <name type="scientific">Artemisia annua</name>
    <name type="common">Sweet wormwood</name>
    <dbReference type="NCBI Taxonomy" id="35608"/>
    <lineage>
        <taxon>Eukaryota</taxon>
        <taxon>Viridiplantae</taxon>
        <taxon>Streptophyta</taxon>
        <taxon>Embryophyta</taxon>
        <taxon>Tracheophyta</taxon>
        <taxon>Spermatophyta</taxon>
        <taxon>Magnoliopsida</taxon>
        <taxon>eudicotyledons</taxon>
        <taxon>Gunneridae</taxon>
        <taxon>Pentapetalae</taxon>
        <taxon>asterids</taxon>
        <taxon>campanulids</taxon>
        <taxon>Asterales</taxon>
        <taxon>Asteraceae</taxon>
        <taxon>Asteroideae</taxon>
        <taxon>Anthemideae</taxon>
        <taxon>Artemisiinae</taxon>
        <taxon>Artemisia</taxon>
    </lineage>
</organism>
<accession>A0A2U1KDC8</accession>
<gene>
    <name evidence="2" type="ORF">CTI12_AA615980</name>
</gene>
<feature type="region of interest" description="Disordered" evidence="1">
    <location>
        <begin position="40"/>
        <end position="148"/>
    </location>
</feature>
<proteinExistence type="predicted"/>
<feature type="compositionally biased region" description="Polar residues" evidence="1">
    <location>
        <begin position="131"/>
        <end position="148"/>
    </location>
</feature>
<protein>
    <submittedName>
        <fullName evidence="2">Uncharacterized protein</fullName>
    </submittedName>
</protein>
<name>A0A2U1KDC8_ARTAN</name>
<evidence type="ECO:0000313" key="3">
    <source>
        <dbReference type="Proteomes" id="UP000245207"/>
    </source>
</evidence>
<dbReference type="EMBL" id="PKPP01021596">
    <property type="protein sequence ID" value="PWA34770.1"/>
    <property type="molecule type" value="Genomic_DNA"/>
</dbReference>
<feature type="region of interest" description="Disordered" evidence="1">
    <location>
        <begin position="1"/>
        <end position="25"/>
    </location>
</feature>
<keyword evidence="3" id="KW-1185">Reference proteome</keyword>
<dbReference type="Proteomes" id="UP000245207">
    <property type="component" value="Unassembled WGS sequence"/>
</dbReference>
<feature type="compositionally biased region" description="Basic and acidic residues" evidence="1">
    <location>
        <begin position="102"/>
        <end position="130"/>
    </location>
</feature>
<feature type="compositionally biased region" description="Basic and acidic residues" evidence="1">
    <location>
        <begin position="66"/>
        <end position="96"/>
    </location>
</feature>
<evidence type="ECO:0000256" key="1">
    <source>
        <dbReference type="SAM" id="MobiDB-lite"/>
    </source>
</evidence>
<comment type="caution">
    <text evidence="2">The sequence shown here is derived from an EMBL/GenBank/DDBJ whole genome shotgun (WGS) entry which is preliminary data.</text>
</comment>